<dbReference type="eggNOG" id="arCOG09170">
    <property type="taxonomic scope" value="Archaea"/>
</dbReference>
<evidence type="ECO:0000313" key="2">
    <source>
        <dbReference type="Proteomes" id="UP000016986"/>
    </source>
</evidence>
<dbReference type="EMBL" id="BATA01000016">
    <property type="protein sequence ID" value="GAD52147.1"/>
    <property type="molecule type" value="Genomic_DNA"/>
</dbReference>
<proteinExistence type="predicted"/>
<keyword evidence="2" id="KW-1185">Reference proteome</keyword>
<comment type="caution">
    <text evidence="1">The sequence shown here is derived from an EMBL/GenBank/DDBJ whole genome shotgun (WGS) entry which is preliminary data.</text>
</comment>
<gene>
    <name evidence="1" type="ORF">MBEHAL_0907</name>
</gene>
<dbReference type="AlphaFoldDB" id="U2YTR3"/>
<dbReference type="OrthoDB" id="197463at2157"/>
<evidence type="ECO:0000313" key="1">
    <source>
        <dbReference type="EMBL" id="GAD52147.1"/>
    </source>
</evidence>
<name>U2YTR3_9EURY</name>
<reference evidence="1 2" key="1">
    <citation type="submission" date="2013-09" db="EMBL/GenBank/DDBJ databases">
        <title>Whole genome sequencing of Halarchaeum acidiphilum strain MH1-52-1.</title>
        <authorList>
            <person name="Shimane Y."/>
            <person name="Minegishi H."/>
            <person name="Nishi S."/>
            <person name="Echigo A."/>
            <person name="Shuto A."/>
            <person name="Konishi M."/>
            <person name="Ito T."/>
            <person name="Ohkuma M."/>
            <person name="Ohta Y."/>
            <person name="Nagano Y."/>
            <person name="Tsubouchi T."/>
            <person name="Mori K."/>
            <person name="Usui K."/>
            <person name="Kamekura M."/>
            <person name="Usami R."/>
            <person name="Takaki Y."/>
            <person name="Hatada Y."/>
        </authorList>
    </citation>
    <scope>NUCLEOTIDE SEQUENCE [LARGE SCALE GENOMIC DNA]</scope>
    <source>
        <strain evidence="1 2">JCM 16109</strain>
    </source>
</reference>
<accession>U2YTR3</accession>
<dbReference type="RefSeq" id="WP_020222730.1">
    <property type="nucleotide sequence ID" value="NZ_BANO01000331.1"/>
</dbReference>
<dbReference type="Pfam" id="PF24430">
    <property type="entry name" value="DUF7553"/>
    <property type="match status" value="1"/>
</dbReference>
<dbReference type="Proteomes" id="UP000016986">
    <property type="component" value="Unassembled WGS sequence"/>
</dbReference>
<dbReference type="InterPro" id="IPR055975">
    <property type="entry name" value="DUF7553"/>
</dbReference>
<organism evidence="1 2">
    <name type="scientific">Halarchaeum acidiphilum MH1-52-1</name>
    <dbReference type="NCBI Taxonomy" id="1261545"/>
    <lineage>
        <taxon>Archaea</taxon>
        <taxon>Methanobacteriati</taxon>
        <taxon>Methanobacteriota</taxon>
        <taxon>Stenosarchaea group</taxon>
        <taxon>Halobacteria</taxon>
        <taxon>Halobacteriales</taxon>
        <taxon>Halobacteriaceae</taxon>
    </lineage>
</organism>
<protein>
    <submittedName>
        <fullName evidence="1">Uncharacterized protein</fullName>
    </submittedName>
</protein>
<sequence length="93" mass="9851">MGLDALRDASETLDAAAANCENDELSGRLREQADALAGLADRDRGPDHGRLARHTHALHDIAADADDDDDVVPNAVEDALASVRSYRETVSGV</sequence>